<reference evidence="1" key="1">
    <citation type="submission" date="2015-01" db="EMBL/GenBank/DDBJ databases">
        <title>Transcriptome Assembly of Fopius arisanus.</title>
        <authorList>
            <person name="Geib S."/>
        </authorList>
    </citation>
    <scope>NUCLEOTIDE SEQUENCE</scope>
</reference>
<evidence type="ECO:0000313" key="1">
    <source>
        <dbReference type="EMBL" id="JAG74057.1"/>
    </source>
</evidence>
<name>A0A0C9R8D6_9HYME</name>
<protein>
    <submittedName>
        <fullName evidence="1">MYSP protein</fullName>
    </submittedName>
</protein>
<dbReference type="EMBL" id="GBYB01004290">
    <property type="protein sequence ID" value="JAG74057.1"/>
    <property type="molecule type" value="Transcribed_RNA"/>
</dbReference>
<sequence>MNRQCKFYIKGEQCEEVIHSKNLLRKKDVEKYINDFNFLMNKSKSEERNMDECLGFLRLINETPFDALTDQVDYGIIWNTTDEVSAAHVFRAGLHEFHATINKLEKRSTTKLREVEEISKIIVKLEKNDTSSSLEYQRLLDKIRNWSESLETELDTYIYTTQTIINAVYLTKIGVTHPALFSQKKIKTAVEYFVAKNQPSSMTFPISIDELHINKLLKISKSKVGFHGGKLLVILSVPLVVCPVYHLFKMHLYPTFHVFSHKQGSAYIQPKADYLLRTEDFYILPHAEDLVSCQNTDGHHYICSANFPLYSTQAQPICEATNIMTDNQQPFHNCNIELSSTFNSYWKKTGRGWLY</sequence>
<dbReference type="AlphaFoldDB" id="A0A0C9R8D6"/>
<accession>A0A0C9R8D6</accession>
<organism evidence="1">
    <name type="scientific">Fopius arisanus</name>
    <dbReference type="NCBI Taxonomy" id="64838"/>
    <lineage>
        <taxon>Eukaryota</taxon>
        <taxon>Metazoa</taxon>
        <taxon>Ecdysozoa</taxon>
        <taxon>Arthropoda</taxon>
        <taxon>Hexapoda</taxon>
        <taxon>Insecta</taxon>
        <taxon>Pterygota</taxon>
        <taxon>Neoptera</taxon>
        <taxon>Endopterygota</taxon>
        <taxon>Hymenoptera</taxon>
        <taxon>Apocrita</taxon>
        <taxon>Ichneumonoidea</taxon>
        <taxon>Braconidae</taxon>
        <taxon>Opiinae</taxon>
        <taxon>Fopius</taxon>
    </lineage>
</organism>
<gene>
    <name evidence="1" type="primary">MYSP</name>
    <name evidence="1" type="ORF">g.22445</name>
</gene>
<proteinExistence type="predicted"/>